<evidence type="ECO:0000256" key="15">
    <source>
        <dbReference type="RuleBase" id="RU367007"/>
    </source>
</evidence>
<comment type="function">
    <text evidence="15">Transfers mannose from Dol-P-mannose to Ser or Thr residues on proteins.</text>
</comment>
<dbReference type="CDD" id="cd23283">
    <property type="entry name" value="beta-trefoil_MIR_PMT1-like"/>
    <property type="match status" value="1"/>
</dbReference>
<evidence type="ECO:0000259" key="17">
    <source>
        <dbReference type="PROSITE" id="PS50919"/>
    </source>
</evidence>
<dbReference type="Pfam" id="PF02366">
    <property type="entry name" value="PMT"/>
    <property type="match status" value="1"/>
</dbReference>
<protein>
    <recommendedName>
        <fullName evidence="4 15">Dolichyl-phosphate-mannose--protein mannosyltransferase</fullName>
        <ecNumber evidence="4 15">2.4.1.109</ecNumber>
    </recommendedName>
</protein>
<evidence type="ECO:0000256" key="9">
    <source>
        <dbReference type="ARBA" id="ARBA00022824"/>
    </source>
</evidence>
<feature type="transmembrane region" description="Helical" evidence="15">
    <location>
        <begin position="104"/>
        <end position="120"/>
    </location>
</feature>
<keyword evidence="7 15" id="KW-0812">Transmembrane</keyword>
<evidence type="ECO:0000256" key="7">
    <source>
        <dbReference type="ARBA" id="ARBA00022692"/>
    </source>
</evidence>
<evidence type="ECO:0000256" key="4">
    <source>
        <dbReference type="ARBA" id="ARBA00012839"/>
    </source>
</evidence>
<evidence type="ECO:0000256" key="10">
    <source>
        <dbReference type="ARBA" id="ARBA00022989"/>
    </source>
</evidence>
<dbReference type="EMBL" id="DF836290">
    <property type="protein sequence ID" value="GAN00632.1"/>
    <property type="molecule type" value="Genomic_DNA"/>
</dbReference>
<feature type="transmembrane region" description="Helical" evidence="15">
    <location>
        <begin position="244"/>
        <end position="265"/>
    </location>
</feature>
<feature type="transmembrane region" description="Helical" evidence="15">
    <location>
        <begin position="331"/>
        <end position="350"/>
    </location>
</feature>
<dbReference type="Pfam" id="PF16192">
    <property type="entry name" value="PMT_4TMC"/>
    <property type="match status" value="1"/>
</dbReference>
<dbReference type="InterPro" id="IPR032421">
    <property type="entry name" value="PMT_4TMC"/>
</dbReference>
<dbReference type="PANTHER" id="PTHR10050:SF50">
    <property type="entry name" value="DOLICHYL-PHOSPHATE-MANNOSE--PROTEIN MANNOSYLTRANSFERASE 1-RELATED"/>
    <property type="match status" value="1"/>
</dbReference>
<dbReference type="PANTHER" id="PTHR10050">
    <property type="entry name" value="DOLICHYL-PHOSPHATE-MANNOSE--PROTEIN MANNOSYLTRANSFERASE"/>
    <property type="match status" value="1"/>
</dbReference>
<feature type="transmembrane region" description="Helical" evidence="15">
    <location>
        <begin position="744"/>
        <end position="764"/>
    </location>
</feature>
<reference evidence="18" key="1">
    <citation type="submission" date="2014-09" db="EMBL/GenBank/DDBJ databases">
        <title>Draft genome sequence of an oleaginous Mucoromycotina fungus Mucor ambiguus NBRC6742.</title>
        <authorList>
            <person name="Takeda I."/>
            <person name="Yamane N."/>
            <person name="Morita T."/>
            <person name="Tamano K."/>
            <person name="Machida M."/>
            <person name="Baker S."/>
            <person name="Koike H."/>
        </authorList>
    </citation>
    <scope>NUCLEOTIDE SEQUENCE</scope>
    <source>
        <strain evidence="18">NBRC 6742</strain>
    </source>
</reference>
<keyword evidence="9 15" id="KW-0256">Endoplasmic reticulum</keyword>
<evidence type="ECO:0000256" key="1">
    <source>
        <dbReference type="ARBA" id="ARBA00004477"/>
    </source>
</evidence>
<dbReference type="InterPro" id="IPR003342">
    <property type="entry name" value="ArnT-like_N"/>
</dbReference>
<dbReference type="SUPFAM" id="SSF82109">
    <property type="entry name" value="MIR domain"/>
    <property type="match status" value="1"/>
</dbReference>
<evidence type="ECO:0000256" key="11">
    <source>
        <dbReference type="ARBA" id="ARBA00023136"/>
    </source>
</evidence>
<feature type="transmembrane region" description="Helical" evidence="15">
    <location>
        <begin position="186"/>
        <end position="207"/>
    </location>
</feature>
<dbReference type="InterPro" id="IPR036300">
    <property type="entry name" value="MIR_dom_sf"/>
</dbReference>
<feature type="transmembrane region" description="Helical" evidence="15">
    <location>
        <begin position="645"/>
        <end position="667"/>
    </location>
</feature>
<dbReference type="InterPro" id="IPR027005">
    <property type="entry name" value="PMT-like"/>
</dbReference>
<gene>
    <name evidence="18" type="ORF">MAM1_0001c00054</name>
</gene>
<dbReference type="InterPro" id="IPR016093">
    <property type="entry name" value="MIR_motif"/>
</dbReference>
<dbReference type="AlphaFoldDB" id="A0A0C9MCG0"/>
<dbReference type="Gene3D" id="2.80.10.50">
    <property type="match status" value="1"/>
</dbReference>
<keyword evidence="10 15" id="KW-1133">Transmembrane helix</keyword>
<evidence type="ECO:0000256" key="5">
    <source>
        <dbReference type="ARBA" id="ARBA00022676"/>
    </source>
</evidence>
<comment type="subcellular location">
    <subcellularLocation>
        <location evidence="1 15">Endoplasmic reticulum membrane</location>
        <topology evidence="1 15">Multi-pass membrane protein</topology>
    </subcellularLocation>
</comment>
<feature type="transmembrane region" description="Helical" evidence="15">
    <location>
        <begin position="717"/>
        <end position="737"/>
    </location>
</feature>
<comment type="catalytic activity">
    <reaction evidence="13 15">
        <text>a di-trans,poly-cis-dolichyl beta-D-mannosyl phosphate + L-threonyl-[protein] = 3-O-(alpha-D-mannosyl)-L-threonyl-[protein] + a di-trans,poly-cis-dolichyl phosphate + H(+)</text>
        <dbReference type="Rhea" id="RHEA:53396"/>
        <dbReference type="Rhea" id="RHEA-COMP:11060"/>
        <dbReference type="Rhea" id="RHEA-COMP:13547"/>
        <dbReference type="Rhea" id="RHEA-COMP:19498"/>
        <dbReference type="Rhea" id="RHEA-COMP:19501"/>
        <dbReference type="ChEBI" id="CHEBI:15378"/>
        <dbReference type="ChEBI" id="CHEBI:30013"/>
        <dbReference type="ChEBI" id="CHEBI:57683"/>
        <dbReference type="ChEBI" id="CHEBI:58211"/>
        <dbReference type="ChEBI" id="CHEBI:137323"/>
        <dbReference type="EC" id="2.4.1.109"/>
    </reaction>
</comment>
<keyword evidence="5 15" id="KW-0328">Glycosyltransferase</keyword>
<dbReference type="Proteomes" id="UP000053815">
    <property type="component" value="Unassembled WGS sequence"/>
</dbReference>
<feature type="transmembrane region" description="Helical" evidence="15">
    <location>
        <begin position="277"/>
        <end position="310"/>
    </location>
</feature>
<evidence type="ECO:0000313" key="19">
    <source>
        <dbReference type="Proteomes" id="UP000053815"/>
    </source>
</evidence>
<evidence type="ECO:0000256" key="12">
    <source>
        <dbReference type="ARBA" id="ARBA00023180"/>
    </source>
</evidence>
<feature type="domain" description="MIR" evidence="17">
    <location>
        <begin position="515"/>
        <end position="571"/>
    </location>
</feature>
<keyword evidence="8" id="KW-0677">Repeat</keyword>
<feature type="domain" description="MIR" evidence="17">
    <location>
        <begin position="384"/>
        <end position="438"/>
    </location>
</feature>
<dbReference type="STRING" id="91626.A0A0C9MCG0"/>
<organism evidence="18">
    <name type="scientific">Mucor ambiguus</name>
    <dbReference type="NCBI Taxonomy" id="91626"/>
    <lineage>
        <taxon>Eukaryota</taxon>
        <taxon>Fungi</taxon>
        <taxon>Fungi incertae sedis</taxon>
        <taxon>Mucoromycota</taxon>
        <taxon>Mucoromycotina</taxon>
        <taxon>Mucoromycetes</taxon>
        <taxon>Mucorales</taxon>
        <taxon>Mucorineae</taxon>
        <taxon>Mucoraceae</taxon>
        <taxon>Mucor</taxon>
    </lineage>
</organism>
<feature type="region of interest" description="Disordered" evidence="16">
    <location>
        <begin position="51"/>
        <end position="78"/>
    </location>
</feature>
<dbReference type="EC" id="2.4.1.109" evidence="4 15"/>
<keyword evidence="11 15" id="KW-0472">Membrane</keyword>
<feature type="transmembrane region" description="Helical" evidence="15">
    <location>
        <begin position="688"/>
        <end position="705"/>
    </location>
</feature>
<keyword evidence="6 15" id="KW-0808">Transferase</keyword>
<feature type="domain" description="MIR" evidence="17">
    <location>
        <begin position="446"/>
        <end position="505"/>
    </location>
</feature>
<dbReference type="OrthoDB" id="292747at2759"/>
<feature type="transmembrane region" description="Helical" evidence="15">
    <location>
        <begin position="213"/>
        <end position="232"/>
    </location>
</feature>
<dbReference type="SMART" id="SM00472">
    <property type="entry name" value="MIR"/>
    <property type="match status" value="3"/>
</dbReference>
<evidence type="ECO:0000256" key="3">
    <source>
        <dbReference type="ARBA" id="ARBA00007222"/>
    </source>
</evidence>
<dbReference type="PROSITE" id="PS50919">
    <property type="entry name" value="MIR"/>
    <property type="match status" value="3"/>
</dbReference>
<comment type="pathway">
    <text evidence="2 15">Protein modification; protein glycosylation.</text>
</comment>
<comment type="similarity">
    <text evidence="3 15">Belongs to the glycosyltransferase 39 family.</text>
</comment>
<name>A0A0C9MCG0_9FUNG</name>
<evidence type="ECO:0000256" key="2">
    <source>
        <dbReference type="ARBA" id="ARBA00004922"/>
    </source>
</evidence>
<accession>A0A0C9MCG0</accession>
<dbReference type="Pfam" id="PF02815">
    <property type="entry name" value="MIR"/>
    <property type="match status" value="1"/>
</dbReference>
<comment type="catalytic activity">
    <reaction evidence="14 15">
        <text>a di-trans,poly-cis-dolichyl beta-D-mannosyl phosphate + L-seryl-[protein] = 3-O-(alpha-D-mannosyl)-L-seryl-[protein] + a di-trans,poly-cis-dolichyl phosphate + H(+)</text>
        <dbReference type="Rhea" id="RHEA:17377"/>
        <dbReference type="Rhea" id="RHEA-COMP:9863"/>
        <dbReference type="Rhea" id="RHEA-COMP:13546"/>
        <dbReference type="Rhea" id="RHEA-COMP:19498"/>
        <dbReference type="Rhea" id="RHEA-COMP:19501"/>
        <dbReference type="ChEBI" id="CHEBI:15378"/>
        <dbReference type="ChEBI" id="CHEBI:29999"/>
        <dbReference type="ChEBI" id="CHEBI:57683"/>
        <dbReference type="ChEBI" id="CHEBI:58211"/>
        <dbReference type="ChEBI" id="CHEBI:137321"/>
        <dbReference type="EC" id="2.4.1.109"/>
    </reaction>
</comment>
<evidence type="ECO:0000256" key="16">
    <source>
        <dbReference type="SAM" id="MobiDB-lite"/>
    </source>
</evidence>
<evidence type="ECO:0000256" key="13">
    <source>
        <dbReference type="ARBA" id="ARBA00045085"/>
    </source>
</evidence>
<evidence type="ECO:0000256" key="6">
    <source>
        <dbReference type="ARBA" id="ARBA00022679"/>
    </source>
</evidence>
<evidence type="ECO:0000256" key="8">
    <source>
        <dbReference type="ARBA" id="ARBA00022737"/>
    </source>
</evidence>
<dbReference type="UniPathway" id="UPA00378"/>
<proteinExistence type="inferred from homology"/>
<dbReference type="GO" id="GO:0004169">
    <property type="term" value="F:dolichyl-phosphate-mannose-protein mannosyltransferase activity"/>
    <property type="evidence" value="ECO:0007669"/>
    <property type="project" value="UniProtKB-UniRule"/>
</dbReference>
<evidence type="ECO:0000256" key="14">
    <source>
        <dbReference type="ARBA" id="ARBA00045102"/>
    </source>
</evidence>
<keyword evidence="19" id="KW-1185">Reference proteome</keyword>
<sequence>MTIDYSSHTSPPDRMDSLYYKHLQQPASHQENQDHVPVPIGDDVAYTTGATTATDNFRKRNNNHYPRRPNSDYDDSDLDLANHKTDKLRARRDAVKKQSRTRDWYIVLALTLWAFYVRLYKISQPPSVVFDEVHFGGFATKYIKTRFFMDVHPPLAKMLIALVGKLAGLDGFDFKDIGKDYLEENVPYVIMRVFCGLTGLLVVPIAYLTVRGAGHSIAAGLVAAFMVLYGGWRLDNGLIANNRLILLDPPLLFFTAATTLMWINFHNQKRKPFQFWWYVWLFMTGLGLGLTVSCKWVGLFTIATIGMSTVKGLWELWGNTRIPKSVFLRHFGARAVALIALPVFIYMLMFQIHFHSLPNSGEGDGFMSPEFQQTLDGHTSINTPIDIAYGSRVFIRHVATRGGYLHSHPHNYPAGSKQQQVTLYPHRDDNNWWTIRKVNDEEPSGIEYVKHGDIVTFQHADSNKRLHSHEIRPPMTDLEYHNEVSGYGFDDFKGDTNDQWRVEIISGDKSDPESKERLKTIHTKFALVHVMTQCSLFSHTVKLPEWGFDQQEVTCIKNGKIEKTVWYVESTENNQLPEDAEKVTYNKLGFLSKFIELNKVMWDTNKGLTSTHPYDSRPESWPLLRRGINFWSKDKLHIYLLGNPLVYWSASTAVLVCIILKSAFMILDKRGIAQKDFGELRKFYDESAGFFLVGWFLHYFPFFLMGRQLFLHHYMPALYFSILLFSVGFDLLTIKLVNRKRLVVAALFVLAVNYVYRCFIPITYGEPWTQSLCEKAKWRSTWDFDCAQYHHDIESYHIPKPLIIEGFGKVKDAVSSYLGGAAAPEVIDGVNIVSDGSSLPLVDESAQDVPIITATQPLQQEA</sequence>
<evidence type="ECO:0000313" key="18">
    <source>
        <dbReference type="EMBL" id="GAN00632.1"/>
    </source>
</evidence>
<dbReference type="GO" id="GO:0005789">
    <property type="term" value="C:endoplasmic reticulum membrane"/>
    <property type="evidence" value="ECO:0007669"/>
    <property type="project" value="UniProtKB-SubCell"/>
</dbReference>
<keyword evidence="12" id="KW-0325">Glycoprotein</keyword>